<dbReference type="CDD" id="cd20085">
    <property type="entry name" value="XPF_nuclease_Mms4"/>
    <property type="match status" value="1"/>
</dbReference>
<dbReference type="PANTHER" id="PTHR21077">
    <property type="entry name" value="EME1 PROTEIN"/>
    <property type="match status" value="1"/>
</dbReference>
<keyword evidence="13" id="KW-0469">Meiosis</keyword>
<dbReference type="InterPro" id="IPR033310">
    <property type="entry name" value="Mms4/EME1/EME2"/>
</dbReference>
<dbReference type="Gene3D" id="3.40.50.10130">
    <property type="match status" value="1"/>
</dbReference>
<feature type="compositionally biased region" description="Pro residues" evidence="14">
    <location>
        <begin position="22"/>
        <end position="35"/>
    </location>
</feature>
<evidence type="ECO:0000256" key="5">
    <source>
        <dbReference type="ARBA" id="ARBA00022723"/>
    </source>
</evidence>
<dbReference type="PhylomeDB" id="M1W547"/>
<dbReference type="OrthoDB" id="343092at2759"/>
<keyword evidence="12" id="KW-0539">Nucleus</keyword>
<dbReference type="GO" id="GO:0031573">
    <property type="term" value="P:mitotic intra-S DNA damage checkpoint signaling"/>
    <property type="evidence" value="ECO:0007669"/>
    <property type="project" value="TreeGrafter"/>
</dbReference>
<evidence type="ECO:0000256" key="13">
    <source>
        <dbReference type="ARBA" id="ARBA00023254"/>
    </source>
</evidence>
<evidence type="ECO:0000256" key="9">
    <source>
        <dbReference type="ARBA" id="ARBA00022842"/>
    </source>
</evidence>
<dbReference type="InterPro" id="IPR006166">
    <property type="entry name" value="ERCC4_domain"/>
</dbReference>
<dbReference type="Proteomes" id="UP000016801">
    <property type="component" value="Unassembled WGS sequence"/>
</dbReference>
<evidence type="ECO:0000256" key="2">
    <source>
        <dbReference type="ARBA" id="ARBA00004123"/>
    </source>
</evidence>
<keyword evidence="17" id="KW-1185">Reference proteome</keyword>
<evidence type="ECO:0000313" key="17">
    <source>
        <dbReference type="Proteomes" id="UP000016801"/>
    </source>
</evidence>
<evidence type="ECO:0000259" key="15">
    <source>
        <dbReference type="SMART" id="SM00891"/>
    </source>
</evidence>
<dbReference type="EMBL" id="CAGA01000069">
    <property type="protein sequence ID" value="CCE33911.1"/>
    <property type="molecule type" value="Genomic_DNA"/>
</dbReference>
<dbReference type="GO" id="GO:0048476">
    <property type="term" value="C:Holliday junction resolvase complex"/>
    <property type="evidence" value="ECO:0007669"/>
    <property type="project" value="InterPro"/>
</dbReference>
<keyword evidence="11" id="KW-0234">DNA repair</keyword>
<evidence type="ECO:0000256" key="12">
    <source>
        <dbReference type="ARBA" id="ARBA00023242"/>
    </source>
</evidence>
<keyword evidence="4" id="KW-0540">Nuclease</keyword>
<organism evidence="16 17">
    <name type="scientific">Claviceps purpurea (strain 20.1)</name>
    <name type="common">Ergot fungus</name>
    <name type="synonym">Sphacelia segetum</name>
    <dbReference type="NCBI Taxonomy" id="1111077"/>
    <lineage>
        <taxon>Eukaryota</taxon>
        <taxon>Fungi</taxon>
        <taxon>Dikarya</taxon>
        <taxon>Ascomycota</taxon>
        <taxon>Pezizomycotina</taxon>
        <taxon>Sordariomycetes</taxon>
        <taxon>Hypocreomycetidae</taxon>
        <taxon>Hypocreales</taxon>
        <taxon>Clavicipitaceae</taxon>
        <taxon>Claviceps</taxon>
    </lineage>
</organism>
<dbReference type="InterPro" id="IPR047521">
    <property type="entry name" value="XPF_nuclease_EME1_ascomycetes"/>
</dbReference>
<dbReference type="VEuPathDB" id="FungiDB:CPUR_07839"/>
<feature type="region of interest" description="Disordered" evidence="14">
    <location>
        <begin position="1"/>
        <end position="78"/>
    </location>
</feature>
<protein>
    <recommendedName>
        <fullName evidence="15">ERCC4 domain-containing protein</fullName>
    </recommendedName>
</protein>
<feature type="region of interest" description="Disordered" evidence="14">
    <location>
        <begin position="94"/>
        <end position="360"/>
    </location>
</feature>
<comment type="caution">
    <text evidence="16">The sequence shown here is derived from an EMBL/GenBank/DDBJ whole genome shotgun (WGS) entry which is preliminary data.</text>
</comment>
<keyword evidence="7" id="KW-0227">DNA damage</keyword>
<feature type="compositionally biased region" description="Low complexity" evidence="14">
    <location>
        <begin position="10"/>
        <end position="21"/>
    </location>
</feature>
<dbReference type="GO" id="GO:0046872">
    <property type="term" value="F:metal ion binding"/>
    <property type="evidence" value="ECO:0007669"/>
    <property type="project" value="UniProtKB-KW"/>
</dbReference>
<evidence type="ECO:0000313" key="16">
    <source>
        <dbReference type="EMBL" id="CCE33911.1"/>
    </source>
</evidence>
<dbReference type="STRING" id="1111077.M1W547"/>
<feature type="domain" description="ERCC4" evidence="15">
    <location>
        <begin position="392"/>
        <end position="661"/>
    </location>
</feature>
<comment type="subcellular location">
    <subcellularLocation>
        <location evidence="2">Nucleus</location>
    </subcellularLocation>
</comment>
<feature type="compositionally biased region" description="Low complexity" evidence="14">
    <location>
        <begin position="161"/>
        <end position="174"/>
    </location>
</feature>
<proteinExistence type="inferred from homology"/>
<dbReference type="GO" id="GO:0005634">
    <property type="term" value="C:nucleus"/>
    <property type="evidence" value="ECO:0007669"/>
    <property type="project" value="UniProtKB-SubCell"/>
</dbReference>
<feature type="compositionally biased region" description="Low complexity" evidence="14">
    <location>
        <begin position="36"/>
        <end position="47"/>
    </location>
</feature>
<sequence>MAPVVIDLISSSPCSSKGASPTSPPPPLPPPPPPQQLQAASSVPSVAGLDHESDTRTKSSANEGVRNLATQKRCSMGTGIELNWSDFDEIDDSAFDLLDEPQPKRRKIPDPEAGLQAPFDLSASHRSASVPKLPPLTYNQRPPPKRRELEPITFTSSLGEPQPKSRSRTPSPSSKHCESAQKAIQVEHDDPFLSDPFETPRQPVKQSMARRAVSFDPFMSSSPTRCSKAQDRANITKPCRPGLAKRPDAQPKQGCELDPFTDSPSSPKRAAGTHDALICIDDSSEASSKSSDDELPSIMDMDLTKRRAQSPMRRTQSDTTWSSHKPPKKARAPKKATTTRPKQTAAEREAEKENKRREREQLKAEKMVEKHRLAALAEVNKLRTDKKVSTPEMIVDLPSGLDAGLQIQIAQMLQGLGVEHTTWSCPNHSMIKWRRKVISKFNQDMGRWEPIPQRIAQEEIALVIFVAEEFVSLALQGALPERVAEIQRQNGRKKLIFLLQGLTAWSRKNRSIRNRKFTSGVRAADDVSAAAAASSSSSSRPSKARAAAAAEYVSEDIIEDAMLSLQVEHGILLHHTTVTIETAKWVINFTQHISTIPYRKQRDQATSVAGFCMESGQVRTGDDAQSTYLRMLQEIVRITGPIAHGVAGVFKTVTELVHGLEEGGPETLAEVKKVANKDGALTDRNVGQAVSRRVHRVFTSTDENSTDV</sequence>
<comment type="similarity">
    <text evidence="3">Belongs to the EME1/MMS4 family.</text>
</comment>
<name>M1W547_CLAP2</name>
<dbReference type="GO" id="GO:0003677">
    <property type="term" value="F:DNA binding"/>
    <property type="evidence" value="ECO:0007669"/>
    <property type="project" value="InterPro"/>
</dbReference>
<dbReference type="FunFam" id="1.10.150.670:FF:000004">
    <property type="entry name" value="Crossover junction endonuclease EME1"/>
    <property type="match status" value="1"/>
</dbReference>
<evidence type="ECO:0000256" key="8">
    <source>
        <dbReference type="ARBA" id="ARBA00022801"/>
    </source>
</evidence>
<dbReference type="GO" id="GO:0008821">
    <property type="term" value="F:crossover junction DNA endonuclease activity"/>
    <property type="evidence" value="ECO:0007669"/>
    <property type="project" value="TreeGrafter"/>
</dbReference>
<comment type="cofactor">
    <cofactor evidence="1">
        <name>Mg(2+)</name>
        <dbReference type="ChEBI" id="CHEBI:18420"/>
    </cofactor>
</comment>
<keyword evidence="10" id="KW-0233">DNA recombination</keyword>
<keyword evidence="9" id="KW-0460">Magnesium</keyword>
<dbReference type="SMART" id="SM00891">
    <property type="entry name" value="ERCC4"/>
    <property type="match status" value="1"/>
</dbReference>
<keyword evidence="5" id="KW-0479">Metal-binding</keyword>
<feature type="compositionally biased region" description="Polar residues" evidence="14">
    <location>
        <begin position="312"/>
        <end position="323"/>
    </location>
</feature>
<keyword evidence="6" id="KW-0255">Endonuclease</keyword>
<feature type="compositionally biased region" description="Low complexity" evidence="14">
    <location>
        <begin position="335"/>
        <end position="344"/>
    </location>
</feature>
<dbReference type="GO" id="GO:0000712">
    <property type="term" value="P:resolution of meiotic recombination intermediates"/>
    <property type="evidence" value="ECO:0007669"/>
    <property type="project" value="TreeGrafter"/>
</dbReference>
<dbReference type="eggNOG" id="ENOG502R8ER">
    <property type="taxonomic scope" value="Eukaryota"/>
</dbReference>
<evidence type="ECO:0000256" key="14">
    <source>
        <dbReference type="SAM" id="MobiDB-lite"/>
    </source>
</evidence>
<evidence type="ECO:0000256" key="1">
    <source>
        <dbReference type="ARBA" id="ARBA00001946"/>
    </source>
</evidence>
<dbReference type="Gene3D" id="1.10.150.670">
    <property type="entry name" value="Crossover junction endonuclease EME1, DNA-binding domain"/>
    <property type="match status" value="1"/>
</dbReference>
<evidence type="ECO:0000256" key="3">
    <source>
        <dbReference type="ARBA" id="ARBA00005313"/>
    </source>
</evidence>
<evidence type="ECO:0000256" key="4">
    <source>
        <dbReference type="ARBA" id="ARBA00022722"/>
    </source>
</evidence>
<keyword evidence="8" id="KW-0378">Hydrolase</keyword>
<accession>M1W547</accession>
<dbReference type="GO" id="GO:0031297">
    <property type="term" value="P:replication fork processing"/>
    <property type="evidence" value="ECO:0007669"/>
    <property type="project" value="TreeGrafter"/>
</dbReference>
<dbReference type="AlphaFoldDB" id="M1W547"/>
<feature type="compositionally biased region" description="Basic residues" evidence="14">
    <location>
        <begin position="325"/>
        <end position="334"/>
    </location>
</feature>
<dbReference type="GO" id="GO:0006302">
    <property type="term" value="P:double-strand break repair"/>
    <property type="evidence" value="ECO:0007669"/>
    <property type="project" value="TreeGrafter"/>
</dbReference>
<feature type="compositionally biased region" description="Basic and acidic residues" evidence="14">
    <location>
        <begin position="345"/>
        <end position="360"/>
    </location>
</feature>
<dbReference type="PANTHER" id="PTHR21077:SF5">
    <property type="entry name" value="CROSSOVER JUNCTION ENDONUCLEASE MMS4"/>
    <property type="match status" value="1"/>
</dbReference>
<feature type="compositionally biased region" description="Basic and acidic residues" evidence="14">
    <location>
        <begin position="175"/>
        <end position="191"/>
    </location>
</feature>
<evidence type="ECO:0000256" key="7">
    <source>
        <dbReference type="ARBA" id="ARBA00022763"/>
    </source>
</evidence>
<dbReference type="InterPro" id="IPR042530">
    <property type="entry name" value="EME1/EME2_C"/>
</dbReference>
<gene>
    <name evidence="16" type="ORF">CPUR_07839</name>
</gene>
<evidence type="ECO:0000256" key="11">
    <source>
        <dbReference type="ARBA" id="ARBA00023204"/>
    </source>
</evidence>
<feature type="compositionally biased region" description="Polar residues" evidence="14">
    <location>
        <begin position="58"/>
        <end position="73"/>
    </location>
</feature>
<reference evidence="16 17" key="1">
    <citation type="journal article" date="2013" name="PLoS Genet.">
        <title>Plant-symbiotic fungi as chemical engineers: Multi-genome analysis of the Clavicipitaceae reveals dynamics of alkaloid loci.</title>
        <authorList>
            <person name="Schardl C.L."/>
            <person name="Young C.A."/>
            <person name="Hesse U."/>
            <person name="Amyotte S.G."/>
            <person name="Andreeva K."/>
            <person name="Calie P.J."/>
            <person name="Fleetwood D.J."/>
            <person name="Haws D.C."/>
            <person name="Moore N."/>
            <person name="Oeser B."/>
            <person name="Panaccione D.G."/>
            <person name="Schweri K.K."/>
            <person name="Voisey C.R."/>
            <person name="Farman M.L."/>
            <person name="Jaromczyk J.W."/>
            <person name="Roe B.A."/>
            <person name="O'Sullivan D.M."/>
            <person name="Scott B."/>
            <person name="Tudzynski P."/>
            <person name="An Z."/>
            <person name="Arnaoudova E.G."/>
            <person name="Bullock C.T."/>
            <person name="Charlton N.D."/>
            <person name="Chen L."/>
            <person name="Cox M."/>
            <person name="Dinkins R.D."/>
            <person name="Florea S."/>
            <person name="Glenn A.E."/>
            <person name="Gordon A."/>
            <person name="Gueldener U."/>
            <person name="Harris D.R."/>
            <person name="Hollin W."/>
            <person name="Jaromczyk J."/>
            <person name="Johnson R.D."/>
            <person name="Khan A.K."/>
            <person name="Leistner E."/>
            <person name="Leuchtmann A."/>
            <person name="Li C."/>
            <person name="Liu J."/>
            <person name="Liu J."/>
            <person name="Liu M."/>
            <person name="Mace W."/>
            <person name="Machado C."/>
            <person name="Nagabhyru P."/>
            <person name="Pan J."/>
            <person name="Schmid J."/>
            <person name="Sugawara K."/>
            <person name="Steiner U."/>
            <person name="Takach J.E."/>
            <person name="Tanaka E."/>
            <person name="Webb J.S."/>
            <person name="Wilson E.V."/>
            <person name="Wiseman J.L."/>
            <person name="Yoshida R."/>
            <person name="Zeng Z."/>
        </authorList>
    </citation>
    <scope>NUCLEOTIDE SEQUENCE [LARGE SCALE GENOMIC DNA]</scope>
    <source>
        <strain evidence="16 17">20.1</strain>
    </source>
</reference>
<evidence type="ECO:0000256" key="10">
    <source>
        <dbReference type="ARBA" id="ARBA00023172"/>
    </source>
</evidence>
<dbReference type="Pfam" id="PF02732">
    <property type="entry name" value="ERCC4"/>
    <property type="match status" value="1"/>
</dbReference>
<dbReference type="HOGENOM" id="CLU_013160_0_0_1"/>
<evidence type="ECO:0000256" key="6">
    <source>
        <dbReference type="ARBA" id="ARBA00022759"/>
    </source>
</evidence>